<dbReference type="EMBL" id="SPUK01000013">
    <property type="protein sequence ID" value="TQV93097.1"/>
    <property type="molecule type" value="Genomic_DNA"/>
</dbReference>
<dbReference type="Proteomes" id="UP000315783">
    <property type="component" value="Unassembled WGS sequence"/>
</dbReference>
<evidence type="ECO:0000313" key="1">
    <source>
        <dbReference type="EMBL" id="TQV93097.1"/>
    </source>
</evidence>
<name>A0A545UUF3_9HYPO</name>
<proteinExistence type="predicted"/>
<keyword evidence="2" id="KW-1185">Reference proteome</keyword>
<evidence type="ECO:0000313" key="2">
    <source>
        <dbReference type="Proteomes" id="UP000315783"/>
    </source>
</evidence>
<sequence length="134" mass="15049">MKSHKPSRTTFHDGRLDQTVRIDALEITILAFFTCTVSTRVLAPYLLRIKCLSPLYPDCQLPSICRLLFCNPYQTSTPAAVLYPIFLRSTIATIAVQTKYLLTTILIHPDEADHTRALFLTSCHSPCIALCHLA</sequence>
<dbReference type="AlphaFoldDB" id="A0A545UUF3"/>
<accession>A0A545UUF3</accession>
<gene>
    <name evidence="1" type="ORF">IF1G_08400</name>
</gene>
<organism evidence="1 2">
    <name type="scientific">Cordyceps javanica</name>
    <dbReference type="NCBI Taxonomy" id="43265"/>
    <lineage>
        <taxon>Eukaryota</taxon>
        <taxon>Fungi</taxon>
        <taxon>Dikarya</taxon>
        <taxon>Ascomycota</taxon>
        <taxon>Pezizomycotina</taxon>
        <taxon>Sordariomycetes</taxon>
        <taxon>Hypocreomycetidae</taxon>
        <taxon>Hypocreales</taxon>
        <taxon>Cordycipitaceae</taxon>
        <taxon>Cordyceps</taxon>
    </lineage>
</organism>
<reference evidence="1 2" key="1">
    <citation type="journal article" date="2019" name="Appl. Microbiol. Biotechnol.">
        <title>Genome sequence of Isaria javanica and comparative genome analysis insights into family S53 peptidase evolution in fungal entomopathogens.</title>
        <authorList>
            <person name="Lin R."/>
            <person name="Zhang X."/>
            <person name="Xin B."/>
            <person name="Zou M."/>
            <person name="Gao Y."/>
            <person name="Qin F."/>
            <person name="Hu Q."/>
            <person name="Xie B."/>
            <person name="Cheng X."/>
        </authorList>
    </citation>
    <scope>NUCLEOTIDE SEQUENCE [LARGE SCALE GENOMIC DNA]</scope>
    <source>
        <strain evidence="1 2">IJ1G</strain>
    </source>
</reference>
<comment type="caution">
    <text evidence="1">The sequence shown here is derived from an EMBL/GenBank/DDBJ whole genome shotgun (WGS) entry which is preliminary data.</text>
</comment>
<protein>
    <submittedName>
        <fullName evidence="1">Uncharacterized protein</fullName>
    </submittedName>
</protein>